<dbReference type="EMBL" id="GBRH01179532">
    <property type="protein sequence ID" value="JAE18364.1"/>
    <property type="molecule type" value="Transcribed_RNA"/>
</dbReference>
<dbReference type="AlphaFoldDB" id="A0A0A9G4G5"/>
<evidence type="ECO:0000313" key="1">
    <source>
        <dbReference type="EMBL" id="JAE18364.1"/>
    </source>
</evidence>
<accession>A0A0A9G4G5</accession>
<reference evidence="1" key="2">
    <citation type="journal article" date="2015" name="Data Brief">
        <title>Shoot transcriptome of the giant reed, Arundo donax.</title>
        <authorList>
            <person name="Barrero R.A."/>
            <person name="Guerrero F.D."/>
            <person name="Moolhuijzen P."/>
            <person name="Goolsby J.A."/>
            <person name="Tidwell J."/>
            <person name="Bellgard S.E."/>
            <person name="Bellgard M.I."/>
        </authorList>
    </citation>
    <scope>NUCLEOTIDE SEQUENCE</scope>
    <source>
        <tissue evidence="1">Shoot tissue taken approximately 20 cm above the soil surface</tissue>
    </source>
</reference>
<sequence length="50" mass="5204">MLVTALIGTITVDITESTHMRAAILSTGTVGTTVTALTREARAEITATRS</sequence>
<proteinExistence type="predicted"/>
<organism evidence="1">
    <name type="scientific">Arundo donax</name>
    <name type="common">Giant reed</name>
    <name type="synonym">Donax arundinaceus</name>
    <dbReference type="NCBI Taxonomy" id="35708"/>
    <lineage>
        <taxon>Eukaryota</taxon>
        <taxon>Viridiplantae</taxon>
        <taxon>Streptophyta</taxon>
        <taxon>Embryophyta</taxon>
        <taxon>Tracheophyta</taxon>
        <taxon>Spermatophyta</taxon>
        <taxon>Magnoliopsida</taxon>
        <taxon>Liliopsida</taxon>
        <taxon>Poales</taxon>
        <taxon>Poaceae</taxon>
        <taxon>PACMAD clade</taxon>
        <taxon>Arundinoideae</taxon>
        <taxon>Arundineae</taxon>
        <taxon>Arundo</taxon>
    </lineage>
</organism>
<reference evidence="1" key="1">
    <citation type="submission" date="2014-09" db="EMBL/GenBank/DDBJ databases">
        <authorList>
            <person name="Magalhaes I.L.F."/>
            <person name="Oliveira U."/>
            <person name="Santos F.R."/>
            <person name="Vidigal T.H.D.A."/>
            <person name="Brescovit A.D."/>
            <person name="Santos A.J."/>
        </authorList>
    </citation>
    <scope>NUCLEOTIDE SEQUENCE</scope>
    <source>
        <tissue evidence="1">Shoot tissue taken approximately 20 cm above the soil surface</tissue>
    </source>
</reference>
<protein>
    <submittedName>
        <fullName evidence="1">Uncharacterized protein</fullName>
    </submittedName>
</protein>
<name>A0A0A9G4G5_ARUDO</name>